<dbReference type="GO" id="GO:0016192">
    <property type="term" value="P:vesicle-mediated transport"/>
    <property type="evidence" value="ECO:0007669"/>
    <property type="project" value="InterPro"/>
</dbReference>
<gene>
    <name evidence="2" type="ORF">J8273_8229</name>
</gene>
<name>A0A8J6DXH9_9EUKA</name>
<sequence length="590" mass="65307">MSNDAVHDDPLSAANDEFTMNPFIHVLRSPEYLPELPKWIESSENAAVLVPLSSSIGNIDYDAVDFVKTHVVFFNPQLSWQFATANGLLGEISNGKARLRTKTPQIVTQRSIMALDWPQDPPSPRSEVAVMRESRLVFEGLGTISVFLLDLPLVFQGCSWEKEARPTMTMRRRQAKKIRVDASVSDLKDLLSAMPAGIGRTPLFKEDVADDSYLLSTEALTDRDAFPLRQRLVQRLADHRAGLVGDRVRAFTFNLTATPSTSRKQRVADVKNFIAAQLASMSGPYFTEDENTVALDRAGLEAQVAVETFSLVYPVRGDEDILEDRKIAHRTLLLDWVRPEHFDIRCWDKFPKALLRTAGTHLRMLHREHTPAAKLSRLMAASKAILEAFEAADEGAVGADAFLPVFLMVFIHVNPPRVMSDISYIQAIHDPDRMRGEAGYVFTHLTTAANFVMAIKASQLTIDPDVFAVNIREAGVRHAADSGTPAVSQWFMDNIGLDDHAVAIDTAPAVLMGSGPTRPPTPTRVPVCDAATQSLDPIRQAVSRVFGTGRPTMKFVGDTVDSLSVRAAGELLQEYQQLAQFYRAVTQGKW</sequence>
<dbReference type="OrthoDB" id="300289at2759"/>
<dbReference type="GO" id="GO:0031267">
    <property type="term" value="F:small GTPase binding"/>
    <property type="evidence" value="ECO:0007669"/>
    <property type="project" value="TreeGrafter"/>
</dbReference>
<feature type="domain" description="VPS9" evidence="1">
    <location>
        <begin position="321"/>
        <end position="461"/>
    </location>
</feature>
<dbReference type="GO" id="GO:0005829">
    <property type="term" value="C:cytosol"/>
    <property type="evidence" value="ECO:0007669"/>
    <property type="project" value="TreeGrafter"/>
</dbReference>
<dbReference type="PANTHER" id="PTHR23101">
    <property type="entry name" value="RAB GDP/GTP EXCHANGE FACTOR"/>
    <property type="match status" value="1"/>
</dbReference>
<dbReference type="InterPro" id="IPR037191">
    <property type="entry name" value="VPS9_dom_sf"/>
</dbReference>
<dbReference type="EMBL" id="JAHDYR010000066">
    <property type="protein sequence ID" value="KAG9390189.1"/>
    <property type="molecule type" value="Genomic_DNA"/>
</dbReference>
<dbReference type="SMART" id="SM00167">
    <property type="entry name" value="VPS9"/>
    <property type="match status" value="1"/>
</dbReference>
<dbReference type="InterPro" id="IPR045046">
    <property type="entry name" value="Vps9-like"/>
</dbReference>
<evidence type="ECO:0000259" key="1">
    <source>
        <dbReference type="PROSITE" id="PS51205"/>
    </source>
</evidence>
<dbReference type="PANTHER" id="PTHR23101:SF104">
    <property type="entry name" value="PROTEIN SPRINT"/>
    <property type="match status" value="1"/>
</dbReference>
<dbReference type="InterPro" id="IPR003123">
    <property type="entry name" value="VPS9"/>
</dbReference>
<dbReference type="GO" id="GO:0005085">
    <property type="term" value="F:guanyl-nucleotide exchange factor activity"/>
    <property type="evidence" value="ECO:0007669"/>
    <property type="project" value="InterPro"/>
</dbReference>
<dbReference type="Pfam" id="PF02204">
    <property type="entry name" value="VPS9"/>
    <property type="match status" value="1"/>
</dbReference>
<organism evidence="2 3">
    <name type="scientific">Carpediemonas membranifera</name>
    <dbReference type="NCBI Taxonomy" id="201153"/>
    <lineage>
        <taxon>Eukaryota</taxon>
        <taxon>Metamonada</taxon>
        <taxon>Carpediemonas-like organisms</taxon>
        <taxon>Carpediemonas</taxon>
    </lineage>
</organism>
<accession>A0A8J6DXH9</accession>
<dbReference type="PROSITE" id="PS51205">
    <property type="entry name" value="VPS9"/>
    <property type="match status" value="1"/>
</dbReference>
<dbReference type="Gene3D" id="1.20.1050.80">
    <property type="entry name" value="VPS9 domain"/>
    <property type="match status" value="1"/>
</dbReference>
<evidence type="ECO:0000313" key="3">
    <source>
        <dbReference type="Proteomes" id="UP000717585"/>
    </source>
</evidence>
<keyword evidence="3" id="KW-1185">Reference proteome</keyword>
<dbReference type="Proteomes" id="UP000717585">
    <property type="component" value="Unassembled WGS sequence"/>
</dbReference>
<protein>
    <submittedName>
        <fullName evidence="2">Vacuolar sorting protein 9 (VPS9) domain</fullName>
    </submittedName>
</protein>
<reference evidence="2" key="1">
    <citation type="submission" date="2021-05" db="EMBL/GenBank/DDBJ databases">
        <title>A free-living protist that lacks canonical eukaryotic 1 DNA replication and segregation systems.</title>
        <authorList>
            <person name="Salas-Leiva D.E."/>
            <person name="Tromer E.C."/>
            <person name="Curtis B.A."/>
            <person name="Jerlstrom-Hultqvist J."/>
            <person name="Kolisko M."/>
            <person name="Yi Z."/>
            <person name="Salas-Leiva J.S."/>
            <person name="Gallot-Lavallee L."/>
            <person name="Kops G.J.P.L."/>
            <person name="Archibald J.M."/>
            <person name="Simpson A.G.B."/>
            <person name="Roger A.J."/>
        </authorList>
    </citation>
    <scope>NUCLEOTIDE SEQUENCE</scope>
    <source>
        <strain evidence="2">BICM</strain>
    </source>
</reference>
<dbReference type="GO" id="GO:0030139">
    <property type="term" value="C:endocytic vesicle"/>
    <property type="evidence" value="ECO:0007669"/>
    <property type="project" value="TreeGrafter"/>
</dbReference>
<evidence type="ECO:0000313" key="2">
    <source>
        <dbReference type="EMBL" id="KAG9390189.1"/>
    </source>
</evidence>
<dbReference type="AlphaFoldDB" id="A0A8J6DXH9"/>
<dbReference type="SUPFAM" id="SSF109993">
    <property type="entry name" value="VPS9 domain"/>
    <property type="match status" value="1"/>
</dbReference>
<comment type="caution">
    <text evidence="2">The sequence shown here is derived from an EMBL/GenBank/DDBJ whole genome shotgun (WGS) entry which is preliminary data.</text>
</comment>
<proteinExistence type="predicted"/>